<dbReference type="EC" id="3.1.1.61" evidence="5"/>
<comment type="catalytic activity">
    <reaction evidence="4 5">
        <text>[protein]-L-glutamate 5-O-methyl ester + H2O = L-glutamyl-[protein] + methanol + H(+)</text>
        <dbReference type="Rhea" id="RHEA:23236"/>
        <dbReference type="Rhea" id="RHEA-COMP:10208"/>
        <dbReference type="Rhea" id="RHEA-COMP:10311"/>
        <dbReference type="ChEBI" id="CHEBI:15377"/>
        <dbReference type="ChEBI" id="CHEBI:15378"/>
        <dbReference type="ChEBI" id="CHEBI:17790"/>
        <dbReference type="ChEBI" id="CHEBI:29973"/>
        <dbReference type="ChEBI" id="CHEBI:82795"/>
        <dbReference type="EC" id="3.1.1.61"/>
    </reaction>
</comment>
<protein>
    <recommendedName>
        <fullName evidence="5">Protein-glutamate methylesterase/protein-glutamine glutaminase</fullName>
        <ecNumber evidence="5">3.1.1.61</ecNumber>
        <ecNumber evidence="5">3.5.1.44</ecNumber>
    </recommendedName>
</protein>
<dbReference type="InterPro" id="IPR035909">
    <property type="entry name" value="CheB_C"/>
</dbReference>
<dbReference type="GO" id="GO:0008984">
    <property type="term" value="F:protein-glutamate methylesterase activity"/>
    <property type="evidence" value="ECO:0007669"/>
    <property type="project" value="UniProtKB-UniRule"/>
</dbReference>
<dbReference type="EC" id="3.5.1.44" evidence="5"/>
<evidence type="ECO:0000256" key="7">
    <source>
        <dbReference type="PROSITE-ProRule" id="PRU00169"/>
    </source>
</evidence>
<comment type="similarity">
    <text evidence="5">Belongs to the CheB family.</text>
</comment>
<evidence type="ECO:0000259" key="9">
    <source>
        <dbReference type="PROSITE" id="PS50110"/>
    </source>
</evidence>
<dbReference type="InterPro" id="IPR011006">
    <property type="entry name" value="CheY-like_superfamily"/>
</dbReference>
<dbReference type="InterPro" id="IPR008248">
    <property type="entry name" value="CheB-like"/>
</dbReference>
<keyword evidence="2 5" id="KW-0145">Chemotaxis</keyword>
<feature type="domain" description="Response regulatory" evidence="9">
    <location>
        <begin position="5"/>
        <end position="122"/>
    </location>
</feature>
<evidence type="ECO:0000256" key="8">
    <source>
        <dbReference type="SAM" id="MobiDB-lite"/>
    </source>
</evidence>
<evidence type="ECO:0000256" key="1">
    <source>
        <dbReference type="ARBA" id="ARBA00022490"/>
    </source>
</evidence>
<dbReference type="GO" id="GO:0000156">
    <property type="term" value="F:phosphorelay response regulator activity"/>
    <property type="evidence" value="ECO:0007669"/>
    <property type="project" value="InterPro"/>
</dbReference>
<dbReference type="SUPFAM" id="SSF52738">
    <property type="entry name" value="Methylesterase CheB, C-terminal domain"/>
    <property type="match status" value="1"/>
</dbReference>
<dbReference type="RefSeq" id="WP_119149424.1">
    <property type="nucleotide sequence ID" value="NZ_JBHSOV010000024.1"/>
</dbReference>
<dbReference type="PANTHER" id="PTHR42872:SF6">
    <property type="entry name" value="PROTEIN-GLUTAMATE METHYLESTERASE_PROTEIN-GLUTAMINE GLUTAMINASE"/>
    <property type="match status" value="1"/>
</dbReference>
<comment type="function">
    <text evidence="5">Involved in chemotaxis. Part of a chemotaxis signal transduction system that modulates chemotaxis in response to various stimuli. Catalyzes the demethylation of specific methylglutamate residues introduced into the chemoreceptors (methyl-accepting chemotaxis proteins or MCP) by CheR. Also mediates the irreversible deamidation of specific glutamine residues to glutamic acid.</text>
</comment>
<comment type="caution">
    <text evidence="11">The sequence shown here is derived from an EMBL/GenBank/DDBJ whole genome shotgun (WGS) entry which is preliminary data.</text>
</comment>
<evidence type="ECO:0000256" key="4">
    <source>
        <dbReference type="ARBA" id="ARBA00048267"/>
    </source>
</evidence>
<dbReference type="SMART" id="SM00448">
    <property type="entry name" value="REC"/>
    <property type="match status" value="1"/>
</dbReference>
<comment type="catalytic activity">
    <reaction evidence="5">
        <text>L-glutaminyl-[protein] + H2O = L-glutamyl-[protein] + NH4(+)</text>
        <dbReference type="Rhea" id="RHEA:16441"/>
        <dbReference type="Rhea" id="RHEA-COMP:10207"/>
        <dbReference type="Rhea" id="RHEA-COMP:10208"/>
        <dbReference type="ChEBI" id="CHEBI:15377"/>
        <dbReference type="ChEBI" id="CHEBI:28938"/>
        <dbReference type="ChEBI" id="CHEBI:29973"/>
        <dbReference type="ChEBI" id="CHEBI:30011"/>
        <dbReference type="EC" id="3.5.1.44"/>
    </reaction>
</comment>
<sequence length="499" mass="53744">MPKYNVLIVDDSPFMRKVFSDVVDADEAFQVLATASDGEEAVELTVKLLPDIITMDMEMPNMNGLEALHRIMEVRPTPIVMLSAMTDNGTRDTIKALQYGAFDFIRKPDGSGKLDIHLVGEQLREKLHIAVEAVRKGSFRLLPASSPGGAQPVSALSPPAPAIAETSDRTDTNPDMATGTDTVKEKPIVIPEPAERRKADGVKPEDRIPTQDTTFKNSRFGRTALERSTSLGTPSIDKKPDPIPKAPARPADGTELKGRRVTTGARHQADPAPASAPVKKSVDPSRIEQKPHKSDEPKGKPMPTFNQVVAIGTSTGGPRALHEVLTGIPADFPAPILVVQHMPPKFTHSLAQRLDSFCRIHVREAVDGEPLETSTAYIAPGGKQMSITKDAAGKYRIKLTEEGPRNGHMPSVDVLFESLIGHKPLKRHAVLMTGMGSDGAKGMKALLEDGASTAIAEAESTCIVYGMPRSAIELNAATEVLPLPKIAQALVHEVKVRKS</sequence>
<keyword evidence="1 5" id="KW-0963">Cytoplasm</keyword>
<dbReference type="AlphaFoldDB" id="A0A398CKR6"/>
<keyword evidence="3 5" id="KW-0378">Hydrolase</keyword>
<feature type="region of interest" description="Disordered" evidence="8">
    <location>
        <begin position="145"/>
        <end position="304"/>
    </location>
</feature>
<dbReference type="PANTHER" id="PTHR42872">
    <property type="entry name" value="PROTEIN-GLUTAMATE METHYLESTERASE/PROTEIN-GLUTAMINE GLUTAMINASE"/>
    <property type="match status" value="1"/>
</dbReference>
<feature type="domain" description="CheB-type methylesterase" evidence="10">
    <location>
        <begin position="301"/>
        <end position="497"/>
    </location>
</feature>
<evidence type="ECO:0000313" key="12">
    <source>
        <dbReference type="Proteomes" id="UP000266340"/>
    </source>
</evidence>
<evidence type="ECO:0000256" key="6">
    <source>
        <dbReference type="PROSITE-ProRule" id="PRU00050"/>
    </source>
</evidence>
<organism evidence="11 12">
    <name type="scientific">Cohnella faecalis</name>
    <dbReference type="NCBI Taxonomy" id="2315694"/>
    <lineage>
        <taxon>Bacteria</taxon>
        <taxon>Bacillati</taxon>
        <taxon>Bacillota</taxon>
        <taxon>Bacilli</taxon>
        <taxon>Bacillales</taxon>
        <taxon>Paenibacillaceae</taxon>
        <taxon>Cohnella</taxon>
    </lineage>
</organism>
<proteinExistence type="inferred from homology"/>
<dbReference type="Gene3D" id="3.40.50.2300">
    <property type="match status" value="1"/>
</dbReference>
<dbReference type="PROSITE" id="PS50110">
    <property type="entry name" value="RESPONSE_REGULATORY"/>
    <property type="match status" value="1"/>
</dbReference>
<gene>
    <name evidence="5" type="primary">cheB</name>
    <name evidence="11" type="ORF">D3H35_11480</name>
</gene>
<dbReference type="Pfam" id="PF00072">
    <property type="entry name" value="Response_reg"/>
    <property type="match status" value="1"/>
</dbReference>
<dbReference type="CDD" id="cd16432">
    <property type="entry name" value="CheB_Rec"/>
    <property type="match status" value="1"/>
</dbReference>
<feature type="modified residue" description="4-aspartylphosphate" evidence="5 7">
    <location>
        <position position="56"/>
    </location>
</feature>
<evidence type="ECO:0000256" key="3">
    <source>
        <dbReference type="ARBA" id="ARBA00022801"/>
    </source>
</evidence>
<dbReference type="GO" id="GO:0006935">
    <property type="term" value="P:chemotaxis"/>
    <property type="evidence" value="ECO:0007669"/>
    <property type="project" value="UniProtKB-UniRule"/>
</dbReference>
<comment type="subcellular location">
    <subcellularLocation>
        <location evidence="5">Cytoplasm</location>
    </subcellularLocation>
</comment>
<dbReference type="InterPro" id="IPR001789">
    <property type="entry name" value="Sig_transdc_resp-reg_receiver"/>
</dbReference>
<feature type="active site" evidence="5 6">
    <location>
        <position position="438"/>
    </location>
</feature>
<dbReference type="Gene3D" id="3.40.50.180">
    <property type="entry name" value="Methylesterase CheB, C-terminal domain"/>
    <property type="match status" value="1"/>
</dbReference>
<comment type="domain">
    <text evidence="5">Contains a C-terminal catalytic domain, and an N-terminal region which modulates catalytic activity.</text>
</comment>
<reference evidence="11 12" key="1">
    <citation type="submission" date="2018-09" db="EMBL/GenBank/DDBJ databases">
        <title>Cohnella cavernae sp. nov., isolated from a karst cave.</title>
        <authorList>
            <person name="Zhu H."/>
        </authorList>
    </citation>
    <scope>NUCLEOTIDE SEQUENCE [LARGE SCALE GENOMIC DNA]</scope>
    <source>
        <strain evidence="11 12">K2E09-144</strain>
    </source>
</reference>
<accession>A0A398CKR6</accession>
<evidence type="ECO:0000313" key="11">
    <source>
        <dbReference type="EMBL" id="RIE03303.1"/>
    </source>
</evidence>
<dbReference type="EMBL" id="QXJM01000037">
    <property type="protein sequence ID" value="RIE03303.1"/>
    <property type="molecule type" value="Genomic_DNA"/>
</dbReference>
<dbReference type="Pfam" id="PF01339">
    <property type="entry name" value="CheB_methylest"/>
    <property type="match status" value="1"/>
</dbReference>
<keyword evidence="12" id="KW-1185">Reference proteome</keyword>
<evidence type="ECO:0000259" key="10">
    <source>
        <dbReference type="PROSITE" id="PS50122"/>
    </source>
</evidence>
<evidence type="ECO:0000256" key="2">
    <source>
        <dbReference type="ARBA" id="ARBA00022500"/>
    </source>
</evidence>
<dbReference type="Proteomes" id="UP000266340">
    <property type="component" value="Unassembled WGS sequence"/>
</dbReference>
<dbReference type="SUPFAM" id="SSF52172">
    <property type="entry name" value="CheY-like"/>
    <property type="match status" value="1"/>
</dbReference>
<feature type="active site" evidence="5 6">
    <location>
        <position position="341"/>
    </location>
</feature>
<dbReference type="GO" id="GO:0005737">
    <property type="term" value="C:cytoplasm"/>
    <property type="evidence" value="ECO:0007669"/>
    <property type="project" value="UniProtKB-SubCell"/>
</dbReference>
<keyword evidence="5 7" id="KW-0597">Phosphoprotein</keyword>
<dbReference type="HAMAP" id="MF_00099">
    <property type="entry name" value="CheB_chemtxs"/>
    <property type="match status" value="1"/>
</dbReference>
<dbReference type="GO" id="GO:0050568">
    <property type="term" value="F:protein-glutamine glutaminase activity"/>
    <property type="evidence" value="ECO:0007669"/>
    <property type="project" value="UniProtKB-UniRule"/>
</dbReference>
<dbReference type="CDD" id="cd17541">
    <property type="entry name" value="REC_CheB-like"/>
    <property type="match status" value="1"/>
</dbReference>
<comment type="PTM">
    <text evidence="5">Phosphorylated by CheA. Phosphorylation of the N-terminal regulatory domain activates the methylesterase activity.</text>
</comment>
<feature type="active site" evidence="5 6">
    <location>
        <position position="314"/>
    </location>
</feature>
<feature type="compositionally biased region" description="Basic and acidic residues" evidence="8">
    <location>
        <begin position="182"/>
        <end position="209"/>
    </location>
</feature>
<dbReference type="PROSITE" id="PS50122">
    <property type="entry name" value="CHEB"/>
    <property type="match status" value="1"/>
</dbReference>
<feature type="compositionally biased region" description="Basic and acidic residues" evidence="8">
    <location>
        <begin position="280"/>
        <end position="299"/>
    </location>
</feature>
<name>A0A398CKR6_9BACL</name>
<dbReference type="InterPro" id="IPR000673">
    <property type="entry name" value="Sig_transdc_resp-reg_Me-estase"/>
</dbReference>
<evidence type="ECO:0000256" key="5">
    <source>
        <dbReference type="HAMAP-Rule" id="MF_00099"/>
    </source>
</evidence>